<protein>
    <submittedName>
        <fullName evidence="1">Uncharacterized protein</fullName>
    </submittedName>
</protein>
<evidence type="ECO:0000313" key="1">
    <source>
        <dbReference type="EMBL" id="DAF55507.1"/>
    </source>
</evidence>
<accession>A0A8S5SXJ7</accession>
<reference evidence="1" key="1">
    <citation type="journal article" date="2021" name="Proc. Natl. Acad. Sci. U.S.A.">
        <title>A Catalog of Tens of Thousands of Viruses from Human Metagenomes Reveals Hidden Associations with Chronic Diseases.</title>
        <authorList>
            <person name="Tisza M.J."/>
            <person name="Buck C.B."/>
        </authorList>
    </citation>
    <scope>NUCLEOTIDE SEQUENCE</scope>
    <source>
        <strain evidence="1">CtLYp5</strain>
    </source>
</reference>
<organism evidence="1">
    <name type="scientific">Myoviridae sp. ctLYp5</name>
    <dbReference type="NCBI Taxonomy" id="2827680"/>
    <lineage>
        <taxon>Viruses</taxon>
        <taxon>Duplodnaviria</taxon>
        <taxon>Heunggongvirae</taxon>
        <taxon>Uroviricota</taxon>
        <taxon>Caudoviricetes</taxon>
    </lineage>
</organism>
<dbReference type="EMBL" id="BK032693">
    <property type="protein sequence ID" value="DAF55507.1"/>
    <property type="molecule type" value="Genomic_DNA"/>
</dbReference>
<name>A0A8S5SXJ7_9CAUD</name>
<proteinExistence type="predicted"/>
<sequence>MAGLTLSAKMLLKVCKCFYSLKTVITVRGSSY</sequence>